<protein>
    <submittedName>
        <fullName evidence="2">2003_t:CDS:1</fullName>
    </submittedName>
</protein>
<dbReference type="OrthoDB" id="2440595at2759"/>
<gene>
    <name evidence="2" type="ORF">DEBURN_LOCUS9535</name>
</gene>
<organism evidence="2 3">
    <name type="scientific">Diversispora eburnea</name>
    <dbReference type="NCBI Taxonomy" id="1213867"/>
    <lineage>
        <taxon>Eukaryota</taxon>
        <taxon>Fungi</taxon>
        <taxon>Fungi incertae sedis</taxon>
        <taxon>Mucoromycota</taxon>
        <taxon>Glomeromycotina</taxon>
        <taxon>Glomeromycetes</taxon>
        <taxon>Diversisporales</taxon>
        <taxon>Diversisporaceae</taxon>
        <taxon>Diversispora</taxon>
    </lineage>
</organism>
<keyword evidence="3" id="KW-1185">Reference proteome</keyword>
<proteinExistence type="predicted"/>
<feature type="region of interest" description="Disordered" evidence="1">
    <location>
        <begin position="161"/>
        <end position="202"/>
    </location>
</feature>
<accession>A0A9N9GGT4</accession>
<dbReference type="EMBL" id="CAJVPK010001887">
    <property type="protein sequence ID" value="CAG8601354.1"/>
    <property type="molecule type" value="Genomic_DNA"/>
</dbReference>
<reference evidence="2" key="1">
    <citation type="submission" date="2021-06" db="EMBL/GenBank/DDBJ databases">
        <authorList>
            <person name="Kallberg Y."/>
            <person name="Tangrot J."/>
            <person name="Rosling A."/>
        </authorList>
    </citation>
    <scope>NUCLEOTIDE SEQUENCE</scope>
    <source>
        <strain evidence="2">AZ414A</strain>
    </source>
</reference>
<comment type="caution">
    <text evidence="2">The sequence shown here is derived from an EMBL/GenBank/DDBJ whole genome shotgun (WGS) entry which is preliminary data.</text>
</comment>
<sequence length="331" mass="37287">MDGMSAMGKWELVTTTVKKWNVVNLMDGMSVNHRETLHDVDAFWKRIELNAELRSQLQNVEVEGTSSLISTSAETLKTAVGNINCTMGNINNTLKLSGNSTSGHKRACENDTELPSTPPNKVRILDTGYNSDFGLCNGESSSDSEIVPRSLTNIFLEAKNFGDGDDDDNESVEVNEQSNLGKPISKPLDSDEYGNVPKPRITRNKPKYIQHDLAQKLLTDLCLCPLKGHKWLWDGFDICNSFRDNKNIKTPLNIGVVNFHNNLCIQPLPSSMITHIQKQMENEDEDSIFFDDGKKIGINKFAIDVDDEVMEFLNEFRDCVSLHVYYKIKDY</sequence>
<feature type="region of interest" description="Disordered" evidence="1">
    <location>
        <begin position="101"/>
        <end position="121"/>
    </location>
</feature>
<evidence type="ECO:0000313" key="3">
    <source>
        <dbReference type="Proteomes" id="UP000789706"/>
    </source>
</evidence>
<dbReference type="AlphaFoldDB" id="A0A9N9GGT4"/>
<dbReference type="Proteomes" id="UP000789706">
    <property type="component" value="Unassembled WGS sequence"/>
</dbReference>
<evidence type="ECO:0000256" key="1">
    <source>
        <dbReference type="SAM" id="MobiDB-lite"/>
    </source>
</evidence>
<feature type="compositionally biased region" description="Acidic residues" evidence="1">
    <location>
        <begin position="163"/>
        <end position="173"/>
    </location>
</feature>
<name>A0A9N9GGT4_9GLOM</name>
<evidence type="ECO:0000313" key="2">
    <source>
        <dbReference type="EMBL" id="CAG8601354.1"/>
    </source>
</evidence>